<proteinExistence type="predicted"/>
<sequence>MDLKTNKIANDFDHSSMEALTSKKSSTLPFFIEQLEHVIAEDEKAISFKINLLKWAIKADNMTMANNQSQCILLKSREIEMLNDVHERVKKWSENSPSAFQQKLEDRVVTLLKTALHLIEDVPTSASYAAFKQLAELLKDNNNSNENYERYQFKNISYEEKSDLIKKQIFEMSAETHIPDGMQKFAFSGNDFPKVYTNGRPVDFQSNLNKCYDPTTYSKNFSESISPTEDTISQKQVLTVAKTPKQMPPQNSISVAKEKSKIISPSATATSYHSPQFQQIQSLNKYSTMPLNKYSSPSFDKTATLLLNSTSTPAEENGKSVPKPTPKQISKANNEGTVSAGRKSFDLLHEKSVTVEPNGLLADLKAGGVPVNVIRENYFAPKNDFRGPPRVQYHNGFQKEPLVSPHVPLDIEDNKTREENSDCDSVSEQNPNSQISLPTGNQGYNASERFDSKASSMDRDQQSSPQTAQSNVDNAFGRNVPIVPWYYQHIERGDPWKSRNSENSEFKRTPTNGKSPGSDLTRHNIRNFFLNGNEYLEQEERRTPTKTLNTDFPKTTALFVEEPGSLPREEQVFSRDSSVSSVSTSIPNVQRDRNYSMNSNEYSENYGDSYTRSRSSSLVLNSEIPSAAIGVRERINEYQQRSNMASPAHFTTGQKPPRQQFPPLNLIPQLRQQTSEPTGVWVERLGSQLKQYMDPSSAEFNVIIRWMLSCGGRRDANFPTRDSSIYLSIDDILNRMDTQEDSNEANYSRSLPPVKTVEKEEKMNLNVTAFDSKTYRPSIRKWRYGVRDSGAATVDKTTVKSVRWAYPNIATVVEFNQRFSSLSCESVFIR</sequence>
<protein>
    <submittedName>
        <fullName evidence="2">Uncharacterized protein</fullName>
    </submittedName>
</protein>
<feature type="compositionally biased region" description="Polar residues" evidence="1">
    <location>
        <begin position="327"/>
        <end position="337"/>
    </location>
</feature>
<dbReference type="AlphaFoldDB" id="A0A564Z5A9"/>
<feature type="compositionally biased region" description="Polar residues" evidence="1">
    <location>
        <begin position="423"/>
        <end position="445"/>
    </location>
</feature>
<evidence type="ECO:0000256" key="1">
    <source>
        <dbReference type="SAM" id="MobiDB-lite"/>
    </source>
</evidence>
<accession>A0A564Z5A9</accession>
<evidence type="ECO:0000313" key="2">
    <source>
        <dbReference type="EMBL" id="VUZ54630.1"/>
    </source>
</evidence>
<feature type="region of interest" description="Disordered" evidence="1">
    <location>
        <begin position="565"/>
        <end position="585"/>
    </location>
</feature>
<organism evidence="2 3">
    <name type="scientific">Hymenolepis diminuta</name>
    <name type="common">Rat tapeworm</name>
    <dbReference type="NCBI Taxonomy" id="6216"/>
    <lineage>
        <taxon>Eukaryota</taxon>
        <taxon>Metazoa</taxon>
        <taxon>Spiralia</taxon>
        <taxon>Lophotrochozoa</taxon>
        <taxon>Platyhelminthes</taxon>
        <taxon>Cestoda</taxon>
        <taxon>Eucestoda</taxon>
        <taxon>Cyclophyllidea</taxon>
        <taxon>Hymenolepididae</taxon>
        <taxon>Hymenolepis</taxon>
    </lineage>
</organism>
<dbReference type="EMBL" id="CABIJS010000666">
    <property type="protein sequence ID" value="VUZ54630.1"/>
    <property type="molecule type" value="Genomic_DNA"/>
</dbReference>
<feature type="region of interest" description="Disordered" evidence="1">
    <location>
        <begin position="494"/>
        <end position="522"/>
    </location>
</feature>
<feature type="region of interest" description="Disordered" evidence="1">
    <location>
        <begin position="310"/>
        <end position="337"/>
    </location>
</feature>
<feature type="compositionally biased region" description="Polar residues" evidence="1">
    <location>
        <begin position="462"/>
        <end position="473"/>
    </location>
</feature>
<evidence type="ECO:0000313" key="3">
    <source>
        <dbReference type="Proteomes" id="UP000321570"/>
    </source>
</evidence>
<feature type="compositionally biased region" description="Basic and acidic residues" evidence="1">
    <location>
        <begin position="494"/>
        <end position="508"/>
    </location>
</feature>
<name>A0A564Z5A9_HYMDI</name>
<feature type="region of interest" description="Disordered" evidence="1">
    <location>
        <begin position="380"/>
        <end position="475"/>
    </location>
</feature>
<gene>
    <name evidence="2" type="ORF">WMSIL1_LOCUS12724</name>
</gene>
<dbReference type="Proteomes" id="UP000321570">
    <property type="component" value="Unassembled WGS sequence"/>
</dbReference>
<feature type="compositionally biased region" description="Basic and acidic residues" evidence="1">
    <location>
        <begin position="448"/>
        <end position="461"/>
    </location>
</feature>
<feature type="compositionally biased region" description="Low complexity" evidence="1">
    <location>
        <begin position="574"/>
        <end position="585"/>
    </location>
</feature>
<reference evidence="2 3" key="1">
    <citation type="submission" date="2019-07" db="EMBL/GenBank/DDBJ databases">
        <authorList>
            <person name="Jastrzebski P J."/>
            <person name="Paukszto L."/>
            <person name="Jastrzebski P J."/>
        </authorList>
    </citation>
    <scope>NUCLEOTIDE SEQUENCE [LARGE SCALE GENOMIC DNA]</scope>
    <source>
        <strain evidence="2 3">WMS-il1</strain>
    </source>
</reference>
<keyword evidence="3" id="KW-1185">Reference proteome</keyword>